<evidence type="ECO:0000256" key="10">
    <source>
        <dbReference type="ARBA" id="ARBA00023128"/>
    </source>
</evidence>
<keyword evidence="5" id="KW-0547">Nucleotide-binding</keyword>
<dbReference type="InterPro" id="IPR027417">
    <property type="entry name" value="P-loop_NTPase"/>
</dbReference>
<dbReference type="CDD" id="cd18805">
    <property type="entry name" value="SF2_C_suv3"/>
    <property type="match status" value="1"/>
</dbReference>
<evidence type="ECO:0000256" key="12">
    <source>
        <dbReference type="SAM" id="MobiDB-lite"/>
    </source>
</evidence>
<dbReference type="Pfam" id="PF23703">
    <property type="entry name" value="DExH18_N"/>
    <property type="match status" value="1"/>
</dbReference>
<feature type="domain" description="Helicase C-terminal" evidence="14">
    <location>
        <begin position="363"/>
        <end position="521"/>
    </location>
</feature>
<dbReference type="Pfam" id="PF12513">
    <property type="entry name" value="SUV3_C"/>
    <property type="match status" value="1"/>
</dbReference>
<evidence type="ECO:0000256" key="11">
    <source>
        <dbReference type="ARBA" id="ARBA00047984"/>
    </source>
</evidence>
<dbReference type="FunFam" id="3.40.50.300:FF:000269">
    <property type="entry name" value="ATP-dependent RNA helicase SUPV3L1, mitochondrial"/>
    <property type="match status" value="1"/>
</dbReference>
<evidence type="ECO:0000256" key="6">
    <source>
        <dbReference type="ARBA" id="ARBA00022801"/>
    </source>
</evidence>
<keyword evidence="10" id="KW-0496">Mitochondrion</keyword>
<name>A0A507EEZ6_9FUNG</name>
<proteinExistence type="predicted"/>
<dbReference type="Pfam" id="PF18147">
    <property type="entry name" value="Suv3_C_1"/>
    <property type="match status" value="1"/>
</dbReference>
<keyword evidence="9" id="KW-0809">Transit peptide</keyword>
<dbReference type="PANTHER" id="PTHR12131:SF1">
    <property type="entry name" value="ATP-DEPENDENT RNA HELICASE SUPV3L1, MITOCHONDRIAL-RELATED"/>
    <property type="match status" value="1"/>
</dbReference>
<evidence type="ECO:0000256" key="7">
    <source>
        <dbReference type="ARBA" id="ARBA00022806"/>
    </source>
</evidence>
<feature type="domain" description="Helicase ATP-binding" evidence="13">
    <location>
        <begin position="204"/>
        <end position="320"/>
    </location>
</feature>
<evidence type="ECO:0000259" key="14">
    <source>
        <dbReference type="PROSITE" id="PS51194"/>
    </source>
</evidence>
<dbReference type="SMART" id="SM00490">
    <property type="entry name" value="HELICc"/>
    <property type="match status" value="1"/>
</dbReference>
<dbReference type="InterPro" id="IPR050699">
    <property type="entry name" value="RNA-DNA_Helicase"/>
</dbReference>
<dbReference type="InterPro" id="IPR044774">
    <property type="entry name" value="Suv3_DEXQc"/>
</dbReference>
<dbReference type="Gene3D" id="3.40.50.300">
    <property type="entry name" value="P-loop containing nucleotide triphosphate hydrolases"/>
    <property type="match status" value="2"/>
</dbReference>
<keyword evidence="16" id="KW-1185">Reference proteome</keyword>
<dbReference type="GO" id="GO:0005759">
    <property type="term" value="C:mitochondrial matrix"/>
    <property type="evidence" value="ECO:0007669"/>
    <property type="project" value="UniProtKB-SubCell"/>
</dbReference>
<gene>
    <name evidence="15" type="ORF">PhCBS80983_g00470</name>
</gene>
<accession>A0A507EEZ6</accession>
<feature type="compositionally biased region" description="Basic and acidic residues" evidence="12">
    <location>
        <begin position="77"/>
        <end position="87"/>
    </location>
</feature>
<dbReference type="PROSITE" id="PS51192">
    <property type="entry name" value="HELICASE_ATP_BIND_1"/>
    <property type="match status" value="1"/>
</dbReference>
<dbReference type="InterPro" id="IPR041082">
    <property type="entry name" value="Suv3_C_1"/>
</dbReference>
<dbReference type="InterPro" id="IPR056377">
    <property type="entry name" value="DExH18_N"/>
</dbReference>
<dbReference type="GO" id="GO:0045025">
    <property type="term" value="C:mitochondrial degradosome"/>
    <property type="evidence" value="ECO:0007669"/>
    <property type="project" value="TreeGrafter"/>
</dbReference>
<evidence type="ECO:0000259" key="13">
    <source>
        <dbReference type="PROSITE" id="PS51192"/>
    </source>
</evidence>
<dbReference type="Gene3D" id="1.20.272.40">
    <property type="match status" value="1"/>
</dbReference>
<dbReference type="PANTHER" id="PTHR12131">
    <property type="entry name" value="ATP-DEPENDENT RNA AND DNA HELICASE"/>
    <property type="match status" value="1"/>
</dbReference>
<dbReference type="InterPro" id="IPR014001">
    <property type="entry name" value="Helicase_ATP-bd"/>
</dbReference>
<evidence type="ECO:0000256" key="4">
    <source>
        <dbReference type="ARBA" id="ARBA00012552"/>
    </source>
</evidence>
<feature type="compositionally biased region" description="Basic and acidic residues" evidence="12">
    <location>
        <begin position="729"/>
        <end position="744"/>
    </location>
</feature>
<sequence length="744" mass="83865">MSVVLTAPRVGKECIFSASPIARRLRRTFTTQIPLLWSPPFKKLQPSDFSKQPPRKLRPPPPSQRSAEGGRPPSKRRGGEDTPRVTEWHTVTKPTEKQLRGLQNYLQQFSNSQYIRSKCLGMGVTADIYEPGMKAFITALMNNEIEGLSVGDAVAHLLAKSRADRFLLPSYYKYVTAKYPEETETLRSLMSFSDLTEPAEWHKETRRMQRKIILHLGPTNSGKTYAALKRLEECDAGIYCGPLRLLAHEVYERLNAKGVPCNLLTGEERRESDGVNKYAATVEMAPLNKRFEVAVLDEIQMIGDEGRGWAWTQGLLGLQADEIHLCGEPTIVPLVRAMMKDTADTIEIRRYERLTKLAVAETGLGGQLQKLKRGDCIATFSRQNIFALKRAIEEKTSLRAAVIYGSLPPETRTEQAKQFNDPNGPYDVLVASDAIGMGLNLNIGRMIFERVEKWNGKETKVLSISQVKQIAGRAGRFGTEFETGVVCTLDDYDMRTMKRLLNSQAPSILSAGLFPSLEQIEVFSQYLPGEPLSALLERFQDLANLDGRYFLCNLDSQRVIAEFIEDIPLTLRDRYTFILAPFNLQDPASAAQMRRFATAQSGGLECLMEDSVVLGDHPPQTIDQLKDLEAQHRLIILYMWLSQRFPETFTDLDNALYLKRKCEDLIDRGLANLKFERKRKITGAAKHALKLQKKAERLARLAGTTEKAETSETVVEVPPVQEEVQQKQPVEKEAPAEVLVQEKY</sequence>
<dbReference type="CDD" id="cd17913">
    <property type="entry name" value="DEXQc_Suv3"/>
    <property type="match status" value="1"/>
</dbReference>
<comment type="cofactor">
    <cofactor evidence="2">
        <name>Mg(2+)</name>
        <dbReference type="ChEBI" id="CHEBI:18420"/>
    </cofactor>
</comment>
<evidence type="ECO:0000256" key="1">
    <source>
        <dbReference type="ARBA" id="ARBA00001936"/>
    </source>
</evidence>
<dbReference type="FunFam" id="3.40.50.300:FF:000957">
    <property type="entry name" value="ATP-dependent RNA helicase SUV3L, mitochondrial"/>
    <property type="match status" value="1"/>
</dbReference>
<dbReference type="Pfam" id="PF00271">
    <property type="entry name" value="Helicase_C"/>
    <property type="match status" value="1"/>
</dbReference>
<comment type="catalytic activity">
    <reaction evidence="11">
        <text>ATP + H2O = ADP + phosphate + H(+)</text>
        <dbReference type="Rhea" id="RHEA:13065"/>
        <dbReference type="ChEBI" id="CHEBI:15377"/>
        <dbReference type="ChEBI" id="CHEBI:15378"/>
        <dbReference type="ChEBI" id="CHEBI:30616"/>
        <dbReference type="ChEBI" id="CHEBI:43474"/>
        <dbReference type="ChEBI" id="CHEBI:456216"/>
        <dbReference type="EC" id="3.6.4.13"/>
    </reaction>
</comment>
<dbReference type="GO" id="GO:0003724">
    <property type="term" value="F:RNA helicase activity"/>
    <property type="evidence" value="ECO:0007669"/>
    <property type="project" value="UniProtKB-EC"/>
</dbReference>
<dbReference type="PROSITE" id="PS51194">
    <property type="entry name" value="HELICASE_CTER"/>
    <property type="match status" value="1"/>
</dbReference>
<protein>
    <recommendedName>
        <fullName evidence="4">RNA helicase</fullName>
        <ecNumber evidence="4">3.6.4.13</ecNumber>
    </recommendedName>
</protein>
<dbReference type="STRING" id="109895.A0A507EEZ6"/>
<evidence type="ECO:0000256" key="5">
    <source>
        <dbReference type="ARBA" id="ARBA00022741"/>
    </source>
</evidence>
<evidence type="ECO:0000313" key="15">
    <source>
        <dbReference type="EMBL" id="TPX62421.1"/>
    </source>
</evidence>
<comment type="cofactor">
    <cofactor evidence="1">
        <name>Mn(2+)</name>
        <dbReference type="ChEBI" id="CHEBI:29035"/>
    </cofactor>
</comment>
<dbReference type="GO" id="GO:0005524">
    <property type="term" value="F:ATP binding"/>
    <property type="evidence" value="ECO:0007669"/>
    <property type="project" value="UniProtKB-KW"/>
</dbReference>
<dbReference type="SUPFAM" id="SSF52540">
    <property type="entry name" value="P-loop containing nucleoside triphosphate hydrolases"/>
    <property type="match status" value="2"/>
</dbReference>
<dbReference type="GO" id="GO:0000965">
    <property type="term" value="P:mitochondrial RNA 3'-end processing"/>
    <property type="evidence" value="ECO:0007669"/>
    <property type="project" value="TreeGrafter"/>
</dbReference>
<dbReference type="InterPro" id="IPR022192">
    <property type="entry name" value="SUV3_C"/>
</dbReference>
<feature type="region of interest" description="Disordered" evidence="12">
    <location>
        <begin position="44"/>
        <end position="93"/>
    </location>
</feature>
<evidence type="ECO:0000313" key="16">
    <source>
        <dbReference type="Proteomes" id="UP000318582"/>
    </source>
</evidence>
<dbReference type="InterPro" id="IPR055206">
    <property type="entry name" value="DEXQc_SUV3"/>
</dbReference>
<dbReference type="Gene3D" id="1.20.58.1080">
    <property type="match status" value="1"/>
</dbReference>
<dbReference type="EC" id="3.6.4.13" evidence="4"/>
<comment type="subcellular location">
    <subcellularLocation>
        <location evidence="3">Mitochondrion matrix</location>
    </subcellularLocation>
</comment>
<dbReference type="FunFam" id="1.20.272.40:FF:000002">
    <property type="entry name" value="ATP-dependent RNA helicase SUV3, mitochondrial"/>
    <property type="match status" value="1"/>
</dbReference>
<reference evidence="15 16" key="1">
    <citation type="journal article" date="2019" name="Sci. Rep.">
        <title>Comparative genomics of chytrid fungi reveal insights into the obligate biotrophic and pathogenic lifestyle of Synchytrium endobioticum.</title>
        <authorList>
            <person name="van de Vossenberg B.T.L.H."/>
            <person name="Warris S."/>
            <person name="Nguyen H.D.T."/>
            <person name="van Gent-Pelzer M.P.E."/>
            <person name="Joly D.L."/>
            <person name="van de Geest H.C."/>
            <person name="Bonants P.J.M."/>
            <person name="Smith D.S."/>
            <person name="Levesque C.A."/>
            <person name="van der Lee T.A.J."/>
        </authorList>
    </citation>
    <scope>NUCLEOTIDE SEQUENCE [LARGE SCALE GENOMIC DNA]</scope>
    <source>
        <strain evidence="15 16">CBS 809.83</strain>
    </source>
</reference>
<dbReference type="Proteomes" id="UP000318582">
    <property type="component" value="Unassembled WGS sequence"/>
</dbReference>
<dbReference type="AlphaFoldDB" id="A0A507EEZ6"/>
<dbReference type="GO" id="GO:0016787">
    <property type="term" value="F:hydrolase activity"/>
    <property type="evidence" value="ECO:0007669"/>
    <property type="project" value="UniProtKB-KW"/>
</dbReference>
<dbReference type="Pfam" id="PF22527">
    <property type="entry name" value="DEXQc_Suv3"/>
    <property type="match status" value="1"/>
</dbReference>
<dbReference type="InterPro" id="IPR001650">
    <property type="entry name" value="Helicase_C-like"/>
</dbReference>
<comment type="caution">
    <text evidence="15">The sequence shown here is derived from an EMBL/GenBank/DDBJ whole genome shotgun (WGS) entry which is preliminary data.</text>
</comment>
<organism evidence="15 16">
    <name type="scientific">Powellomyces hirtus</name>
    <dbReference type="NCBI Taxonomy" id="109895"/>
    <lineage>
        <taxon>Eukaryota</taxon>
        <taxon>Fungi</taxon>
        <taxon>Fungi incertae sedis</taxon>
        <taxon>Chytridiomycota</taxon>
        <taxon>Chytridiomycota incertae sedis</taxon>
        <taxon>Chytridiomycetes</taxon>
        <taxon>Spizellomycetales</taxon>
        <taxon>Powellomycetaceae</taxon>
        <taxon>Powellomyces</taxon>
    </lineage>
</organism>
<feature type="region of interest" description="Disordered" evidence="12">
    <location>
        <begin position="725"/>
        <end position="744"/>
    </location>
</feature>
<evidence type="ECO:0000256" key="8">
    <source>
        <dbReference type="ARBA" id="ARBA00022840"/>
    </source>
</evidence>
<dbReference type="EMBL" id="QEAQ01000003">
    <property type="protein sequence ID" value="TPX62421.1"/>
    <property type="molecule type" value="Genomic_DNA"/>
</dbReference>
<evidence type="ECO:0000256" key="2">
    <source>
        <dbReference type="ARBA" id="ARBA00001946"/>
    </source>
</evidence>
<evidence type="ECO:0000256" key="9">
    <source>
        <dbReference type="ARBA" id="ARBA00022946"/>
    </source>
</evidence>
<keyword evidence="6" id="KW-0378">Hydrolase</keyword>
<keyword evidence="8" id="KW-0067">ATP-binding</keyword>
<evidence type="ECO:0000256" key="3">
    <source>
        <dbReference type="ARBA" id="ARBA00004305"/>
    </source>
</evidence>
<keyword evidence="7" id="KW-0347">Helicase</keyword>